<sequence length="572" mass="62426">MKTNSMGPEKNTGEKGRFWSLGGPKPIGIFLFLLIIVTIIPAIAISTVLLHRNDMAQREVVNTLAEAMAGSIAEAVDRELSGMMTTLRVLSTSPALAEEDYEDFYERARSALAGTGTYLILLNPEMGQIINTRVPYGTELGPTSHPQSAREALENRTGTISGAFFGKTSGKWVFNVVLPYIPEQGREEKVLIMTRDAESLADSLSQQMLRGGWNASLVDADGIVLASSFMTSNIGQPFFLELPPDSGAPMTVFPREGNEVTSHVAIVDESNYSGWRVVVWASTATIEEPVRQSLRMLFIANFVTIAIGFGAAWLLGRQIAGPVRKLARDARRLGTGEPVEAVAYPIAEVATVSTALAEAARDRKKAENDIRLLMREVAHRSKNQLTVVSSMAKQTARSARTLKGFQDAFQKRLFGLARSTDLLIAGGAAGVELRELLLAQIEPFRPVNEKQLSVSGPAFRLSNQAAQTIGLAAHELSTNASKYGAFASPEGKLSLSWTVDDEYLTINWREQGLSLRRRPTRRGFGTEIIERMVGGTLDAEITRNFHSTGLECIFKIPLERVRAERTAGVGPF</sequence>
<name>A0A084UEC5_9HYPH</name>
<dbReference type="GO" id="GO:0004673">
    <property type="term" value="F:protein histidine kinase activity"/>
    <property type="evidence" value="ECO:0007669"/>
    <property type="project" value="UniProtKB-EC"/>
</dbReference>
<evidence type="ECO:0000313" key="12">
    <source>
        <dbReference type="Proteomes" id="UP000053675"/>
    </source>
</evidence>
<dbReference type="CDD" id="cd18773">
    <property type="entry name" value="PDC1_HK_sensor"/>
    <property type="match status" value="1"/>
</dbReference>
<evidence type="ECO:0000256" key="8">
    <source>
        <dbReference type="SAM" id="Coils"/>
    </source>
</evidence>
<dbReference type="Pfam" id="PF07536">
    <property type="entry name" value="HWE_HK"/>
    <property type="match status" value="1"/>
</dbReference>
<feature type="transmembrane region" description="Helical" evidence="9">
    <location>
        <begin position="296"/>
        <end position="316"/>
    </location>
</feature>
<dbReference type="Gene3D" id="3.30.450.20">
    <property type="entry name" value="PAS domain"/>
    <property type="match status" value="1"/>
</dbReference>
<evidence type="ECO:0000256" key="6">
    <source>
        <dbReference type="ARBA" id="ARBA00022777"/>
    </source>
</evidence>
<organism evidence="11 12">
    <name type="scientific">Nitratireductor basaltis</name>
    <dbReference type="NCBI Taxonomy" id="472175"/>
    <lineage>
        <taxon>Bacteria</taxon>
        <taxon>Pseudomonadati</taxon>
        <taxon>Pseudomonadota</taxon>
        <taxon>Alphaproteobacteria</taxon>
        <taxon>Hyphomicrobiales</taxon>
        <taxon>Phyllobacteriaceae</taxon>
        <taxon>Nitratireductor</taxon>
    </lineage>
</organism>
<dbReference type="PANTHER" id="PTHR41523">
    <property type="entry name" value="TWO-COMPONENT SYSTEM SENSOR PROTEIN"/>
    <property type="match status" value="1"/>
</dbReference>
<keyword evidence="6 11" id="KW-0418">Kinase</keyword>
<keyword evidence="9" id="KW-1133">Transmembrane helix</keyword>
<protein>
    <recommendedName>
        <fullName evidence="2">histidine kinase</fullName>
        <ecNumber evidence="2">2.7.13.3</ecNumber>
    </recommendedName>
</protein>
<feature type="coiled-coil region" evidence="8">
    <location>
        <begin position="349"/>
        <end position="376"/>
    </location>
</feature>
<dbReference type="InterPro" id="IPR036890">
    <property type="entry name" value="HATPase_C_sf"/>
</dbReference>
<evidence type="ECO:0000256" key="7">
    <source>
        <dbReference type="ARBA" id="ARBA00022840"/>
    </source>
</evidence>
<feature type="transmembrane region" description="Helical" evidence="9">
    <location>
        <begin position="27"/>
        <end position="50"/>
    </location>
</feature>
<dbReference type="eggNOG" id="COG3920">
    <property type="taxonomic scope" value="Bacteria"/>
</dbReference>
<dbReference type="Gene3D" id="3.30.565.10">
    <property type="entry name" value="Histidine kinase-like ATPase, C-terminal domain"/>
    <property type="match status" value="1"/>
</dbReference>
<dbReference type="InterPro" id="IPR011102">
    <property type="entry name" value="Sig_transdc_His_kinase_HWE"/>
</dbReference>
<dbReference type="PANTHER" id="PTHR41523:SF7">
    <property type="entry name" value="HISTIDINE KINASE"/>
    <property type="match status" value="1"/>
</dbReference>
<keyword evidence="7" id="KW-0067">ATP-binding</keyword>
<keyword evidence="5" id="KW-0547">Nucleotide-binding</keyword>
<keyword evidence="12" id="KW-1185">Reference proteome</keyword>
<dbReference type="AlphaFoldDB" id="A0A084UEC5"/>
<comment type="catalytic activity">
    <reaction evidence="1">
        <text>ATP + protein L-histidine = ADP + protein N-phospho-L-histidine.</text>
        <dbReference type="EC" id="2.7.13.3"/>
    </reaction>
</comment>
<dbReference type="EC" id="2.7.13.3" evidence="2"/>
<evidence type="ECO:0000259" key="10">
    <source>
        <dbReference type="SMART" id="SM00911"/>
    </source>
</evidence>
<keyword evidence="8" id="KW-0175">Coiled coil</keyword>
<dbReference type="eggNOG" id="COG4191">
    <property type="taxonomic scope" value="Bacteria"/>
</dbReference>
<dbReference type="SMART" id="SM00911">
    <property type="entry name" value="HWE_HK"/>
    <property type="match status" value="1"/>
</dbReference>
<dbReference type="Proteomes" id="UP000053675">
    <property type="component" value="Unassembled WGS sequence"/>
</dbReference>
<evidence type="ECO:0000256" key="9">
    <source>
        <dbReference type="SAM" id="Phobius"/>
    </source>
</evidence>
<keyword evidence="3" id="KW-0597">Phosphoprotein</keyword>
<dbReference type="GO" id="GO:0005524">
    <property type="term" value="F:ATP binding"/>
    <property type="evidence" value="ECO:0007669"/>
    <property type="project" value="UniProtKB-KW"/>
</dbReference>
<comment type="caution">
    <text evidence="11">The sequence shown here is derived from an EMBL/GenBank/DDBJ whole genome shotgun (WGS) entry which is preliminary data.</text>
</comment>
<evidence type="ECO:0000256" key="4">
    <source>
        <dbReference type="ARBA" id="ARBA00022679"/>
    </source>
</evidence>
<evidence type="ECO:0000256" key="1">
    <source>
        <dbReference type="ARBA" id="ARBA00000085"/>
    </source>
</evidence>
<dbReference type="STRING" id="472175.EL18_02359"/>
<dbReference type="Gene3D" id="6.10.340.10">
    <property type="match status" value="1"/>
</dbReference>
<evidence type="ECO:0000256" key="5">
    <source>
        <dbReference type="ARBA" id="ARBA00022741"/>
    </source>
</evidence>
<accession>A0A084UEC5</accession>
<evidence type="ECO:0000256" key="2">
    <source>
        <dbReference type="ARBA" id="ARBA00012438"/>
    </source>
</evidence>
<keyword evidence="9" id="KW-0812">Transmembrane</keyword>
<proteinExistence type="predicted"/>
<dbReference type="EMBL" id="JMQM01000001">
    <property type="protein sequence ID" value="KFB11311.1"/>
    <property type="molecule type" value="Genomic_DNA"/>
</dbReference>
<dbReference type="PATRIC" id="fig|472175.3.peg.2348"/>
<evidence type="ECO:0000256" key="3">
    <source>
        <dbReference type="ARBA" id="ARBA00022553"/>
    </source>
</evidence>
<dbReference type="RefSeq" id="WP_244444558.1">
    <property type="nucleotide sequence ID" value="NZ_JMQM01000001.1"/>
</dbReference>
<evidence type="ECO:0000313" key="11">
    <source>
        <dbReference type="EMBL" id="KFB11311.1"/>
    </source>
</evidence>
<keyword evidence="4 11" id="KW-0808">Transferase</keyword>
<feature type="domain" description="Signal transduction histidine kinase HWE region" evidence="10">
    <location>
        <begin position="376"/>
        <end position="458"/>
    </location>
</feature>
<gene>
    <name evidence="11" type="ORF">EL18_02359</name>
</gene>
<reference evidence="11 12" key="1">
    <citation type="submission" date="2014-05" db="EMBL/GenBank/DDBJ databases">
        <title>Draft Genome Sequence of Nitratireductor basaltis Strain UMTGB225, A Marine Bacterium Isolated from Green Barrel Tunicate.</title>
        <authorList>
            <person name="Gan H.Y."/>
        </authorList>
    </citation>
    <scope>NUCLEOTIDE SEQUENCE [LARGE SCALE GENOMIC DNA]</scope>
    <source>
        <strain evidence="11 12">UMTGB225</strain>
    </source>
</reference>
<keyword evidence="9" id="KW-0472">Membrane</keyword>